<dbReference type="SUPFAM" id="SSF57586">
    <property type="entry name" value="TNF receptor-like"/>
    <property type="match status" value="2"/>
</dbReference>
<evidence type="ECO:0000256" key="2">
    <source>
        <dbReference type="SAM" id="MobiDB-lite"/>
    </source>
</evidence>
<dbReference type="GO" id="GO:0042127">
    <property type="term" value="P:regulation of cell population proliferation"/>
    <property type="evidence" value="ECO:0007669"/>
    <property type="project" value="TreeGrafter"/>
</dbReference>
<keyword evidence="5" id="KW-0675">Receptor</keyword>
<dbReference type="AlphaFoldDB" id="A0A2U9C2R8"/>
<feature type="transmembrane region" description="Helical" evidence="3">
    <location>
        <begin position="188"/>
        <end position="215"/>
    </location>
</feature>
<reference evidence="5 6" key="1">
    <citation type="submission" date="2017-12" db="EMBL/GenBank/DDBJ databases">
        <title>Integrating genomic resources of turbot (Scophthalmus maximus) in depth evaluation of genetic and physical mapping variation across individuals.</title>
        <authorList>
            <person name="Martinez P."/>
        </authorList>
    </citation>
    <scope>NUCLEOTIDE SEQUENCE [LARGE SCALE GENOMIC DNA]</scope>
</reference>
<organism evidence="5 6">
    <name type="scientific">Scophthalmus maximus</name>
    <name type="common">Turbot</name>
    <name type="synonym">Psetta maxima</name>
    <dbReference type="NCBI Taxonomy" id="52904"/>
    <lineage>
        <taxon>Eukaryota</taxon>
        <taxon>Metazoa</taxon>
        <taxon>Chordata</taxon>
        <taxon>Craniata</taxon>
        <taxon>Vertebrata</taxon>
        <taxon>Euteleostomi</taxon>
        <taxon>Actinopterygii</taxon>
        <taxon>Neopterygii</taxon>
        <taxon>Teleostei</taxon>
        <taxon>Neoteleostei</taxon>
        <taxon>Acanthomorphata</taxon>
        <taxon>Carangaria</taxon>
        <taxon>Pleuronectiformes</taxon>
        <taxon>Pleuronectoidei</taxon>
        <taxon>Scophthalmidae</taxon>
        <taxon>Scophthalmus</taxon>
    </lineage>
</organism>
<feature type="disulfide bond" evidence="1">
    <location>
        <begin position="72"/>
        <end position="85"/>
    </location>
</feature>
<dbReference type="SMART" id="SM00208">
    <property type="entry name" value="TNFR"/>
    <property type="match status" value="2"/>
</dbReference>
<dbReference type="CDD" id="cd13424">
    <property type="entry name" value="TNFRSF9_teleost"/>
    <property type="match status" value="1"/>
</dbReference>
<dbReference type="GO" id="GO:0038023">
    <property type="term" value="F:signaling receptor activity"/>
    <property type="evidence" value="ECO:0007669"/>
    <property type="project" value="TreeGrafter"/>
</dbReference>
<keyword evidence="1" id="KW-1015">Disulfide bond</keyword>
<dbReference type="Proteomes" id="UP000246464">
    <property type="component" value="Chromosome 11"/>
</dbReference>
<feature type="domain" description="TNFR-Cys" evidence="4">
    <location>
        <begin position="54"/>
        <end position="93"/>
    </location>
</feature>
<accession>A0A2U9C2R8</accession>
<feature type="compositionally biased region" description="Basic and acidic residues" evidence="2">
    <location>
        <begin position="266"/>
        <end position="277"/>
    </location>
</feature>
<keyword evidence="3" id="KW-1133">Transmembrane helix</keyword>
<dbReference type="EMBL" id="CP026253">
    <property type="protein sequence ID" value="AWP10353.1"/>
    <property type="molecule type" value="Genomic_DNA"/>
</dbReference>
<evidence type="ECO:0000259" key="4">
    <source>
        <dbReference type="PROSITE" id="PS50050"/>
    </source>
</evidence>
<feature type="region of interest" description="Disordered" evidence="2">
    <location>
        <begin position="255"/>
        <end position="277"/>
    </location>
</feature>
<dbReference type="Gene3D" id="2.10.50.10">
    <property type="entry name" value="Tumor Necrosis Factor Receptor, subunit A, domain 2"/>
    <property type="match status" value="3"/>
</dbReference>
<dbReference type="InterPro" id="IPR034057">
    <property type="entry name" value="TNFRSF9_N_teleost"/>
</dbReference>
<keyword evidence="3" id="KW-0472">Membrane</keyword>
<proteinExistence type="predicted"/>
<gene>
    <name evidence="5" type="ORF">SMAX5B_000987</name>
</gene>
<evidence type="ECO:0000256" key="3">
    <source>
        <dbReference type="SAM" id="Phobius"/>
    </source>
</evidence>
<evidence type="ECO:0000313" key="5">
    <source>
        <dbReference type="EMBL" id="AWP10353.1"/>
    </source>
</evidence>
<dbReference type="InterPro" id="IPR001368">
    <property type="entry name" value="TNFR/NGFR_Cys_rich_reg"/>
</dbReference>
<feature type="disulfide bond" evidence="1">
    <location>
        <begin position="75"/>
        <end position="93"/>
    </location>
</feature>
<protein>
    <submittedName>
        <fullName evidence="5">Putative tumor necrosis factor receptor superfamily member 9-like</fullName>
    </submittedName>
</protein>
<dbReference type="STRING" id="52904.ENSSMAP00000020351"/>
<evidence type="ECO:0000256" key="1">
    <source>
        <dbReference type="PROSITE-ProRule" id="PRU00206"/>
    </source>
</evidence>
<dbReference type="Pfam" id="PF00020">
    <property type="entry name" value="TNFR_c6"/>
    <property type="match status" value="1"/>
</dbReference>
<evidence type="ECO:0000313" key="6">
    <source>
        <dbReference type="Proteomes" id="UP000246464"/>
    </source>
</evidence>
<keyword evidence="3" id="KW-0812">Transmembrane</keyword>
<dbReference type="PANTHER" id="PTHR47139:SF4">
    <property type="entry name" value="TUMOR NECROSIS FACTOR RECEPTOR SUPERFAMILY MEMBER 9 ISOFORM X1-RELATED"/>
    <property type="match status" value="1"/>
</dbReference>
<sequence length="277" mass="29989">MSLLVLGCSCSVGRIDCGCMKWNTVGQNVCCEFCHPGNRMVRECGPSLKDLCIPCEPGTFTVNPKVYSCDPCTQCVGAQVHVKDCTATRDTQCGCRDGLVCGDGSCSFCVQKCGTGHEPTEDRSCRPCPDGTFNDQGHRMCKPRRTKCPHPDQYIVAEGDAFTDSTCANVSVGLSQNPSRPGTTDQSWPLVVSVLTSVGLMGFIFIIVIISANVAMKNVQKRKTLPKLIKHKPIITTPTNEPRTLIAIECSFHEAEQEQGSSSESLDSRDSSEQLIA</sequence>
<dbReference type="PROSITE" id="PS50050">
    <property type="entry name" value="TNFR_NGFR_2"/>
    <property type="match status" value="1"/>
</dbReference>
<keyword evidence="6" id="KW-1185">Reference proteome</keyword>
<comment type="caution">
    <text evidence="1">Lacks conserved residue(s) required for the propagation of feature annotation.</text>
</comment>
<dbReference type="PANTHER" id="PTHR47139">
    <property type="entry name" value="TUMOR NECROSIS FACTOR RECEPTOR SUPERFAMILY MEMBER 9"/>
    <property type="match status" value="1"/>
</dbReference>
<name>A0A2U9C2R8_SCOMX</name>
<feature type="repeat" description="TNFR-Cys" evidence="1">
    <location>
        <begin position="54"/>
        <end position="93"/>
    </location>
</feature>